<evidence type="ECO:0000313" key="2">
    <source>
        <dbReference type="EMBL" id="GIH18953.1"/>
    </source>
</evidence>
<dbReference type="EMBL" id="BONZ01000075">
    <property type="protein sequence ID" value="GIH18953.1"/>
    <property type="molecule type" value="Genomic_DNA"/>
</dbReference>
<evidence type="ECO:0000313" key="3">
    <source>
        <dbReference type="Proteomes" id="UP000642748"/>
    </source>
</evidence>
<dbReference type="InterPro" id="IPR029058">
    <property type="entry name" value="AB_hydrolase_fold"/>
</dbReference>
<dbReference type="GO" id="GO:0016787">
    <property type="term" value="F:hydrolase activity"/>
    <property type="evidence" value="ECO:0007669"/>
    <property type="project" value="UniProtKB-KW"/>
</dbReference>
<reference evidence="2" key="1">
    <citation type="submission" date="2021-01" db="EMBL/GenBank/DDBJ databases">
        <title>Whole genome shotgun sequence of Rugosimonospora africana NBRC 104875.</title>
        <authorList>
            <person name="Komaki H."/>
            <person name="Tamura T."/>
        </authorList>
    </citation>
    <scope>NUCLEOTIDE SEQUENCE</scope>
    <source>
        <strain evidence="2">NBRC 104875</strain>
    </source>
</reference>
<dbReference type="Proteomes" id="UP000642748">
    <property type="component" value="Unassembled WGS sequence"/>
</dbReference>
<dbReference type="Pfam" id="PF12697">
    <property type="entry name" value="Abhydrolase_6"/>
    <property type="match status" value="1"/>
</dbReference>
<comment type="caution">
    <text evidence="2">The sequence shown here is derived from an EMBL/GenBank/DDBJ whole genome shotgun (WGS) entry which is preliminary data.</text>
</comment>
<organism evidence="2 3">
    <name type="scientific">Rugosimonospora africana</name>
    <dbReference type="NCBI Taxonomy" id="556532"/>
    <lineage>
        <taxon>Bacteria</taxon>
        <taxon>Bacillati</taxon>
        <taxon>Actinomycetota</taxon>
        <taxon>Actinomycetes</taxon>
        <taxon>Micromonosporales</taxon>
        <taxon>Micromonosporaceae</taxon>
        <taxon>Rugosimonospora</taxon>
    </lineage>
</organism>
<keyword evidence="2" id="KW-0378">Hydrolase</keyword>
<accession>A0A8J3QZV6</accession>
<dbReference type="SUPFAM" id="SSF53474">
    <property type="entry name" value="alpha/beta-Hydrolases"/>
    <property type="match status" value="1"/>
</dbReference>
<name>A0A8J3QZV6_9ACTN</name>
<feature type="domain" description="AB hydrolase-1" evidence="1">
    <location>
        <begin position="76"/>
        <end position="337"/>
    </location>
</feature>
<proteinExistence type="predicted"/>
<keyword evidence="3" id="KW-1185">Reference proteome</keyword>
<dbReference type="RefSeq" id="WP_203922442.1">
    <property type="nucleotide sequence ID" value="NZ_BONZ01000075.1"/>
</dbReference>
<dbReference type="InterPro" id="IPR000073">
    <property type="entry name" value="AB_hydrolase_1"/>
</dbReference>
<evidence type="ECO:0000259" key="1">
    <source>
        <dbReference type="Pfam" id="PF12697"/>
    </source>
</evidence>
<dbReference type="AlphaFoldDB" id="A0A8J3QZV6"/>
<sequence length="372" mass="40080">MHITRRRRVTLATILSLLAVLTTTVTLTGTARAGLLDGGCQRSALPVSLSSHASTRYTVVGWLCGADRSRGETVQVLVSGMTYDHHYWDLPYQPDEYSYVQAAIRDHHSVFNIDRIGIGQSDHPPADEVTVTAEAYVTHQIVQALRQGRVQHIRFARVIGVGHSLGSGILTVEDAGYHDLDALILTGLLHQGSIARIDRVMSTLQPAAGDPRFARMNMPAGYDTTRPGAATRFADFYDRSDADPAVAGLDNAFAQTVTSGEIADVGALSDVTASQQVHVPVLLVVGQNDSLVCDPGQGLSCRTPGDICTREAPDFPASGSVAAYVLPDAGHPVNLHYHANRWYAVAMRWVDHGFTASRPPSRRPLQAQLCAA</sequence>
<protein>
    <submittedName>
        <fullName evidence="2">Alpha/beta hydrolase</fullName>
    </submittedName>
</protein>
<gene>
    <name evidence="2" type="ORF">Raf01_71250</name>
</gene>
<dbReference type="Gene3D" id="3.40.50.1820">
    <property type="entry name" value="alpha/beta hydrolase"/>
    <property type="match status" value="1"/>
</dbReference>